<sequence>MVLQTTPNGWRFGIAHATHVERESVNGLTKKLTDPATIRINHDTLKRLKAKGKYGEILDDIINRLLDDARAQCTPP</sequence>
<reference evidence="1" key="1">
    <citation type="submission" date="2020-03" db="EMBL/GenBank/DDBJ databases">
        <title>The deep terrestrial virosphere.</title>
        <authorList>
            <person name="Holmfeldt K."/>
            <person name="Nilsson E."/>
            <person name="Simone D."/>
            <person name="Lopez-Fernandez M."/>
            <person name="Wu X."/>
            <person name="de Brujin I."/>
            <person name="Lundin D."/>
            <person name="Andersson A."/>
            <person name="Bertilsson S."/>
            <person name="Dopson M."/>
        </authorList>
    </citation>
    <scope>NUCLEOTIDE SEQUENCE</scope>
    <source>
        <strain evidence="1">TM448A02924</strain>
    </source>
</reference>
<name>A0A6H1ZZ19_9ZZZZ</name>
<proteinExistence type="predicted"/>
<dbReference type="AlphaFoldDB" id="A0A6H1ZZ19"/>
<dbReference type="EMBL" id="MT144363">
    <property type="protein sequence ID" value="QJA52729.1"/>
    <property type="molecule type" value="Genomic_DNA"/>
</dbReference>
<accession>A0A6H1ZZ19</accession>
<evidence type="ECO:0000313" key="1">
    <source>
        <dbReference type="EMBL" id="QJA52729.1"/>
    </source>
</evidence>
<organism evidence="1">
    <name type="scientific">viral metagenome</name>
    <dbReference type="NCBI Taxonomy" id="1070528"/>
    <lineage>
        <taxon>unclassified sequences</taxon>
        <taxon>metagenomes</taxon>
        <taxon>organismal metagenomes</taxon>
    </lineage>
</organism>
<gene>
    <name evidence="1" type="ORF">TM448A02924_0006</name>
</gene>
<protein>
    <submittedName>
        <fullName evidence="1">Uncharacterized protein</fullName>
    </submittedName>
</protein>